<dbReference type="RefSeq" id="WP_252853420.1">
    <property type="nucleotide sequence ID" value="NZ_JAMXLR010000055.1"/>
</dbReference>
<proteinExistence type="predicted"/>
<comment type="caution">
    <text evidence="2">The sequence shown here is derived from an EMBL/GenBank/DDBJ whole genome shotgun (WGS) entry which is preliminary data.</text>
</comment>
<dbReference type="Proteomes" id="UP001155241">
    <property type="component" value="Unassembled WGS sequence"/>
</dbReference>
<protein>
    <submittedName>
        <fullName evidence="2">PmoA family protein</fullName>
    </submittedName>
</protein>
<evidence type="ECO:0000256" key="1">
    <source>
        <dbReference type="SAM" id="SignalP"/>
    </source>
</evidence>
<dbReference type="Pfam" id="PF14100">
    <property type="entry name" value="DUF6807"/>
    <property type="match status" value="1"/>
</dbReference>
<evidence type="ECO:0000313" key="2">
    <source>
        <dbReference type="EMBL" id="MCO6045304.1"/>
    </source>
</evidence>
<accession>A0A9X2FFF7</accession>
<dbReference type="InterPro" id="IPR029475">
    <property type="entry name" value="DUF6807"/>
</dbReference>
<keyword evidence="3" id="KW-1185">Reference proteome</keyword>
<gene>
    <name evidence="2" type="ORF">NG895_15440</name>
</gene>
<feature type="signal peptide" evidence="1">
    <location>
        <begin position="1"/>
        <end position="34"/>
    </location>
</feature>
<reference evidence="2" key="1">
    <citation type="submission" date="2022-06" db="EMBL/GenBank/DDBJ databases">
        <title>Aeoliella straminimaris, a novel planctomycete from sediments.</title>
        <authorList>
            <person name="Vitorino I.R."/>
            <person name="Lage O.M."/>
        </authorList>
    </citation>
    <scope>NUCLEOTIDE SEQUENCE</scope>
    <source>
        <strain evidence="2">ICT_H6.2</strain>
    </source>
</reference>
<evidence type="ECO:0000313" key="3">
    <source>
        <dbReference type="Proteomes" id="UP001155241"/>
    </source>
</evidence>
<dbReference type="PROSITE" id="PS51257">
    <property type="entry name" value="PROKAR_LIPOPROTEIN"/>
    <property type="match status" value="1"/>
</dbReference>
<dbReference type="EMBL" id="JAMXLR010000055">
    <property type="protein sequence ID" value="MCO6045304.1"/>
    <property type="molecule type" value="Genomic_DNA"/>
</dbReference>
<keyword evidence="1" id="KW-0732">Signal</keyword>
<name>A0A9X2FFF7_9BACT</name>
<organism evidence="2 3">
    <name type="scientific">Aeoliella straminimaris</name>
    <dbReference type="NCBI Taxonomy" id="2954799"/>
    <lineage>
        <taxon>Bacteria</taxon>
        <taxon>Pseudomonadati</taxon>
        <taxon>Planctomycetota</taxon>
        <taxon>Planctomycetia</taxon>
        <taxon>Pirellulales</taxon>
        <taxon>Lacipirellulaceae</taxon>
        <taxon>Aeoliella</taxon>
    </lineage>
</organism>
<feature type="chain" id="PRO_5040986732" evidence="1">
    <location>
        <begin position="35"/>
        <end position="329"/>
    </location>
</feature>
<dbReference type="AlphaFoldDB" id="A0A9X2FFF7"/>
<sequence>MRNRHLVLVHQSSSYLAAGVATVVLTACLSYSHAANTDSTAFSWRQTDSDVALLDGEQVVWQFNYGSKLAKPYFHPVSVDGRTLTWNSPPDHVWHHGVWFSWKYIDGVNYWELNPKTGKPDGKTSWSQPQIETRDDFSATIEMDLRYGPADGDQTLLVERRTIDISPPSDSGELSIDWTSHFTALADVTLDRTPARQGRGGGYAGLSVRFAKELTDRQAIGVEGTLEFGTDHRHRESGVAVDYNGTIDGQPIGLAFLDHASNPRYPTKWYVIRYPNGIGYINAALLHDNPLKLQENKELKLRYRLIAHPGQWDAKRLQAEHESFDEVED</sequence>